<feature type="region of interest" description="Disordered" evidence="9">
    <location>
        <begin position="14"/>
        <end position="46"/>
    </location>
</feature>
<feature type="region of interest" description="Disordered" evidence="9">
    <location>
        <begin position="85"/>
        <end position="110"/>
    </location>
</feature>
<keyword evidence="6" id="KW-0067">ATP-binding</keyword>
<dbReference type="PANTHER" id="PTHR24419">
    <property type="entry name" value="INTERLEUKIN-1 RECEPTOR-ASSOCIATED KINASE"/>
    <property type="match status" value="1"/>
</dbReference>
<evidence type="ECO:0000256" key="9">
    <source>
        <dbReference type="SAM" id="MobiDB-lite"/>
    </source>
</evidence>
<dbReference type="PROSITE" id="PS50011">
    <property type="entry name" value="PROTEIN_KINASE_DOM"/>
    <property type="match status" value="1"/>
</dbReference>
<dbReference type="GO" id="GO:0005524">
    <property type="term" value="F:ATP binding"/>
    <property type="evidence" value="ECO:0007669"/>
    <property type="project" value="UniProtKB-KW"/>
</dbReference>
<dbReference type="SUPFAM" id="SSF56112">
    <property type="entry name" value="Protein kinase-like (PK-like)"/>
    <property type="match status" value="1"/>
</dbReference>
<dbReference type="RefSeq" id="XP_017991941.1">
    <property type="nucleotide sequence ID" value="XM_018138332.1"/>
</dbReference>
<dbReference type="PANTHER" id="PTHR24419:SF18">
    <property type="entry name" value="SERINE_THREONINE-PROTEIN KINASE HASPIN"/>
    <property type="match status" value="1"/>
</dbReference>
<protein>
    <recommendedName>
        <fullName evidence="1">non-specific serine/threonine protein kinase</fullName>
        <ecNumber evidence="1">2.7.11.1</ecNumber>
    </recommendedName>
</protein>
<evidence type="ECO:0000256" key="5">
    <source>
        <dbReference type="ARBA" id="ARBA00022777"/>
    </source>
</evidence>
<name>A0A0M9VPD0_9BASI</name>
<dbReference type="VEuPathDB" id="FungiDB:Malapachy_3873"/>
<keyword evidence="3" id="KW-0808">Transferase</keyword>
<dbReference type="GO" id="GO:0005737">
    <property type="term" value="C:cytoplasm"/>
    <property type="evidence" value="ECO:0007669"/>
    <property type="project" value="TreeGrafter"/>
</dbReference>
<dbReference type="GO" id="GO:0005634">
    <property type="term" value="C:nucleus"/>
    <property type="evidence" value="ECO:0007669"/>
    <property type="project" value="TreeGrafter"/>
</dbReference>
<dbReference type="InterPro" id="IPR011009">
    <property type="entry name" value="Kinase-like_dom_sf"/>
</dbReference>
<accession>A0A0M9VPD0</accession>
<evidence type="ECO:0000313" key="11">
    <source>
        <dbReference type="EMBL" id="KOS14309.1"/>
    </source>
</evidence>
<dbReference type="Gene3D" id="1.10.510.10">
    <property type="entry name" value="Transferase(Phosphotransferase) domain 1"/>
    <property type="match status" value="1"/>
</dbReference>
<evidence type="ECO:0000259" key="10">
    <source>
        <dbReference type="PROSITE" id="PS50011"/>
    </source>
</evidence>
<keyword evidence="12" id="KW-1185">Reference proteome</keyword>
<dbReference type="EMBL" id="LGAV01000004">
    <property type="protein sequence ID" value="KOS14309.1"/>
    <property type="molecule type" value="Genomic_DNA"/>
</dbReference>
<gene>
    <name evidence="11" type="ORF">Malapachy_3873</name>
</gene>
<dbReference type="AlphaFoldDB" id="A0A0M9VPD0"/>
<dbReference type="GeneID" id="28730208"/>
<dbReference type="SMART" id="SM01331">
    <property type="entry name" value="DUF3635"/>
    <property type="match status" value="1"/>
</dbReference>
<dbReference type="EC" id="2.7.11.1" evidence="1"/>
<evidence type="ECO:0000256" key="8">
    <source>
        <dbReference type="ARBA" id="ARBA00048679"/>
    </source>
</evidence>
<dbReference type="GO" id="GO:0072354">
    <property type="term" value="F:histone H3T3 kinase activity"/>
    <property type="evidence" value="ECO:0007669"/>
    <property type="project" value="TreeGrafter"/>
</dbReference>
<evidence type="ECO:0000256" key="6">
    <source>
        <dbReference type="ARBA" id="ARBA00022840"/>
    </source>
</evidence>
<organism evidence="11 12">
    <name type="scientific">Malassezia pachydermatis</name>
    <dbReference type="NCBI Taxonomy" id="77020"/>
    <lineage>
        <taxon>Eukaryota</taxon>
        <taxon>Fungi</taxon>
        <taxon>Dikarya</taxon>
        <taxon>Basidiomycota</taxon>
        <taxon>Ustilaginomycotina</taxon>
        <taxon>Malasseziomycetes</taxon>
        <taxon>Malasseziales</taxon>
        <taxon>Malasseziaceae</taxon>
        <taxon>Malassezia</taxon>
    </lineage>
</organism>
<evidence type="ECO:0000256" key="4">
    <source>
        <dbReference type="ARBA" id="ARBA00022741"/>
    </source>
</evidence>
<dbReference type="InterPro" id="IPR024604">
    <property type="entry name" value="GSG2_C"/>
</dbReference>
<evidence type="ECO:0000313" key="12">
    <source>
        <dbReference type="Proteomes" id="UP000037751"/>
    </source>
</evidence>
<dbReference type="Pfam" id="PF12330">
    <property type="entry name" value="Haspin_kinase"/>
    <property type="match status" value="1"/>
</dbReference>
<dbReference type="GO" id="GO:0000278">
    <property type="term" value="P:mitotic cell cycle"/>
    <property type="evidence" value="ECO:0007669"/>
    <property type="project" value="TreeGrafter"/>
</dbReference>
<keyword evidence="5 11" id="KW-0418">Kinase</keyword>
<keyword evidence="4" id="KW-0547">Nucleotide-binding</keyword>
<evidence type="ECO:0000256" key="2">
    <source>
        <dbReference type="ARBA" id="ARBA00022527"/>
    </source>
</evidence>
<dbReference type="Proteomes" id="UP000037751">
    <property type="component" value="Unassembled WGS sequence"/>
</dbReference>
<sequence>MQSTNTRQIHVYGRKNRTRIVEKTPAFDENQPATPPPASRSSTQLPVRRSLFAGVDLTSPWPSWMQSPRDTITKKITAPLRSWTSKYDISPPASPTRRPLADLRGNEADTEPSLSTAMADLSLQTPELTSLLSSVDQQSPLSFDTMVTELARQGPLIKIGEASYSDVYQCTPIDGRPARVMKVIALDSGSLDELPRGLTLSPYSSVEREVRLTKALSQPTRTWSAHTVHLHRACVVRGKYPDELLRAWDAFKTTYPSRSENARPDTLPLQQLYALLMMDDAGQELEHVHFTSWTQRAAVFWQTACALAMAERDLGFEHRDLHLSNILVRLDEPTTPQDMATSSANLVEFMAARHAPACTGVRATMIDYALSRIQQGDEIWAYDFSDESIFTGQGDSQYEVYRTMRRLVANDWRDATPMTNVLWLQFLLQRLLLAEPPAGSDETDDAAYRLLTSVELLAHDAVEHALRHVPTQKVSTRSKRRSIQRAQDAWKILPDHVPTRITSAWTLIEAAAASWPEALITGGPP</sequence>
<evidence type="ECO:0000256" key="7">
    <source>
        <dbReference type="ARBA" id="ARBA00047899"/>
    </source>
</evidence>
<feature type="domain" description="Protein kinase" evidence="10">
    <location>
        <begin position="153"/>
        <end position="491"/>
    </location>
</feature>
<reference evidence="11 12" key="1">
    <citation type="submission" date="2015-07" db="EMBL/GenBank/DDBJ databases">
        <title>Draft Genome Sequence of Malassezia furfur CBS1878 and Malassezia pachydermatis CBS1879.</title>
        <authorList>
            <person name="Triana S."/>
            <person name="Ohm R."/>
            <person name="Gonzalez A."/>
            <person name="DeCock H."/>
            <person name="Restrepo S."/>
            <person name="Celis A."/>
        </authorList>
    </citation>
    <scope>NUCLEOTIDE SEQUENCE [LARGE SCALE GENOMIC DNA]</scope>
    <source>
        <strain evidence="11 12">CBS 1879</strain>
    </source>
</reference>
<dbReference type="GO" id="GO:0035556">
    <property type="term" value="P:intracellular signal transduction"/>
    <property type="evidence" value="ECO:0007669"/>
    <property type="project" value="TreeGrafter"/>
</dbReference>
<evidence type="ECO:0000256" key="1">
    <source>
        <dbReference type="ARBA" id="ARBA00012513"/>
    </source>
</evidence>
<comment type="caution">
    <text evidence="11">The sequence shown here is derived from an EMBL/GenBank/DDBJ whole genome shotgun (WGS) entry which is preliminary data.</text>
</comment>
<dbReference type="Gene3D" id="3.30.200.20">
    <property type="entry name" value="Phosphorylase Kinase, domain 1"/>
    <property type="match status" value="1"/>
</dbReference>
<evidence type="ECO:0000256" key="3">
    <source>
        <dbReference type="ARBA" id="ARBA00022679"/>
    </source>
</evidence>
<dbReference type="OrthoDB" id="5327538at2759"/>
<dbReference type="STRING" id="77020.A0A0M9VPD0"/>
<proteinExistence type="predicted"/>
<comment type="catalytic activity">
    <reaction evidence="8">
        <text>L-seryl-[protein] + ATP = O-phospho-L-seryl-[protein] + ADP + H(+)</text>
        <dbReference type="Rhea" id="RHEA:17989"/>
        <dbReference type="Rhea" id="RHEA-COMP:9863"/>
        <dbReference type="Rhea" id="RHEA-COMP:11604"/>
        <dbReference type="ChEBI" id="CHEBI:15378"/>
        <dbReference type="ChEBI" id="CHEBI:29999"/>
        <dbReference type="ChEBI" id="CHEBI:30616"/>
        <dbReference type="ChEBI" id="CHEBI:83421"/>
        <dbReference type="ChEBI" id="CHEBI:456216"/>
        <dbReference type="EC" id="2.7.11.1"/>
    </reaction>
</comment>
<dbReference type="InterPro" id="IPR000719">
    <property type="entry name" value="Prot_kinase_dom"/>
</dbReference>
<comment type="catalytic activity">
    <reaction evidence="7">
        <text>L-threonyl-[protein] + ATP = O-phospho-L-threonyl-[protein] + ADP + H(+)</text>
        <dbReference type="Rhea" id="RHEA:46608"/>
        <dbReference type="Rhea" id="RHEA-COMP:11060"/>
        <dbReference type="Rhea" id="RHEA-COMP:11605"/>
        <dbReference type="ChEBI" id="CHEBI:15378"/>
        <dbReference type="ChEBI" id="CHEBI:30013"/>
        <dbReference type="ChEBI" id="CHEBI:30616"/>
        <dbReference type="ChEBI" id="CHEBI:61977"/>
        <dbReference type="ChEBI" id="CHEBI:456216"/>
        <dbReference type="EC" id="2.7.11.1"/>
    </reaction>
</comment>
<keyword evidence="2" id="KW-0723">Serine/threonine-protein kinase</keyword>